<dbReference type="GO" id="GO:0016747">
    <property type="term" value="F:acyltransferase activity, transferring groups other than amino-acyl groups"/>
    <property type="evidence" value="ECO:0007669"/>
    <property type="project" value="InterPro"/>
</dbReference>
<dbReference type="InterPro" id="IPR016181">
    <property type="entry name" value="Acyl_CoA_acyltransferase"/>
</dbReference>
<dbReference type="Gene3D" id="3.40.630.30">
    <property type="match status" value="1"/>
</dbReference>
<evidence type="ECO:0000313" key="3">
    <source>
        <dbReference type="Proteomes" id="UP001251528"/>
    </source>
</evidence>
<comment type="caution">
    <text evidence="2">The sequence shown here is derived from an EMBL/GenBank/DDBJ whole genome shotgun (WGS) entry which is preliminary data.</text>
</comment>
<reference evidence="2" key="1">
    <citation type="submission" date="2023-06" db="EMBL/GenBank/DDBJ databases">
        <title>Conoideocrella luteorostrata (Hypocreales: Clavicipitaceae), a potential biocontrol fungus for elongate hemlock scale in United States Christmas tree production areas.</title>
        <authorList>
            <person name="Barrett H."/>
            <person name="Lovett B."/>
            <person name="Macias A.M."/>
            <person name="Stajich J.E."/>
            <person name="Kasson M.T."/>
        </authorList>
    </citation>
    <scope>NUCLEOTIDE SEQUENCE</scope>
    <source>
        <strain evidence="2">ARSEF 14590</strain>
    </source>
</reference>
<evidence type="ECO:0000313" key="2">
    <source>
        <dbReference type="EMBL" id="KAK2589411.1"/>
    </source>
</evidence>
<dbReference type="CDD" id="cd04301">
    <property type="entry name" value="NAT_SF"/>
    <property type="match status" value="1"/>
</dbReference>
<dbReference type="AlphaFoldDB" id="A0AAJ0CAL9"/>
<dbReference type="Pfam" id="PF13508">
    <property type="entry name" value="Acetyltransf_7"/>
    <property type="match status" value="1"/>
</dbReference>
<dbReference type="PANTHER" id="PTHR42791">
    <property type="entry name" value="GNAT FAMILY ACETYLTRANSFERASE"/>
    <property type="match status" value="1"/>
</dbReference>
<organism evidence="2 3">
    <name type="scientific">Conoideocrella luteorostrata</name>
    <dbReference type="NCBI Taxonomy" id="1105319"/>
    <lineage>
        <taxon>Eukaryota</taxon>
        <taxon>Fungi</taxon>
        <taxon>Dikarya</taxon>
        <taxon>Ascomycota</taxon>
        <taxon>Pezizomycotina</taxon>
        <taxon>Sordariomycetes</taxon>
        <taxon>Hypocreomycetidae</taxon>
        <taxon>Hypocreales</taxon>
        <taxon>Clavicipitaceae</taxon>
        <taxon>Conoideocrella</taxon>
    </lineage>
</organism>
<dbReference type="Proteomes" id="UP001251528">
    <property type="component" value="Unassembled WGS sequence"/>
</dbReference>
<protein>
    <recommendedName>
        <fullName evidence="1">N-acetyltransferase domain-containing protein</fullName>
    </recommendedName>
</protein>
<gene>
    <name evidence="2" type="ORF">QQS21_012915</name>
</gene>
<name>A0AAJ0CAL9_9HYPO</name>
<dbReference type="SUPFAM" id="SSF55729">
    <property type="entry name" value="Acyl-CoA N-acyltransferases (Nat)"/>
    <property type="match status" value="1"/>
</dbReference>
<keyword evidence="3" id="KW-1185">Reference proteome</keyword>
<dbReference type="PANTHER" id="PTHR42791:SF2">
    <property type="entry name" value="N-ACETYLTRANSFERASE DOMAIN-CONTAINING PROTEIN"/>
    <property type="match status" value="1"/>
</dbReference>
<sequence length="206" mass="22898">MAAIKTAAFQDSPMDTALWPPHLRQKPGLEDRVDWGLACMREALSKPMVHFVVAVDATPAGDVVAGYAEWISPKTEPKKQGGQERKQQRLPLPISLDEDAMKKGNEEIRTLLGAEECKEAFRGRELEKMWTLNSIAVDSGYRGRGLGKMLTMWGMDEADQACDEIWLIASPSGRGMYESLGFKQVAAGERFGEGQFVMTKFKKMGQ</sequence>
<dbReference type="InterPro" id="IPR052523">
    <property type="entry name" value="Trichothecene_AcTrans"/>
</dbReference>
<evidence type="ECO:0000259" key="1">
    <source>
        <dbReference type="PROSITE" id="PS51186"/>
    </source>
</evidence>
<accession>A0AAJ0CAL9</accession>
<dbReference type="InterPro" id="IPR000182">
    <property type="entry name" value="GNAT_dom"/>
</dbReference>
<proteinExistence type="predicted"/>
<dbReference type="EMBL" id="JASWJB010000716">
    <property type="protein sequence ID" value="KAK2589411.1"/>
    <property type="molecule type" value="Genomic_DNA"/>
</dbReference>
<feature type="domain" description="N-acetyltransferase" evidence="1">
    <location>
        <begin position="69"/>
        <end position="203"/>
    </location>
</feature>
<dbReference type="PROSITE" id="PS51186">
    <property type="entry name" value="GNAT"/>
    <property type="match status" value="1"/>
</dbReference>